<evidence type="ECO:0000313" key="2">
    <source>
        <dbReference type="EMBL" id="NBE07594.1"/>
    </source>
</evidence>
<evidence type="ECO:0000313" key="3">
    <source>
        <dbReference type="Proteomes" id="UP001517376"/>
    </source>
</evidence>
<proteinExistence type="predicted"/>
<dbReference type="RefSeq" id="WP_161766631.1">
    <property type="nucleotide sequence ID" value="NZ_JAAATW010000002.1"/>
</dbReference>
<keyword evidence="3" id="KW-1185">Reference proteome</keyword>
<dbReference type="InterPro" id="IPR048354">
    <property type="entry name" value="TOD1_MUCI70_glycTrfase_dom"/>
</dbReference>
<accession>A0ABW9Y6X2</accession>
<protein>
    <submittedName>
        <fullName evidence="2">DUF616 domain-containing protein</fullName>
    </submittedName>
</protein>
<feature type="domain" description="TOD1/MUCI70 glycosyltransferase-like" evidence="1">
    <location>
        <begin position="46"/>
        <end position="202"/>
    </location>
</feature>
<sequence>MEHDPSDPLVVYTVIIGDGYRLPPVRSVQDAPHLCFTDQRLDPNGWELVPITPILPADPARSSRDPKVRPHRFLPQYSRSLFIDPTVDLLAPAQALWAALVPAPDQVFGCMHHSFRTSLADEFDEVDRASMEHARILRELRNMLQDRHPDLLAQPPYWGGVIARRHNHPACIDAMEAWFAHILRYARRDQLTLPLILSQMPAARRHIAALDNIRSPFHQWPIDGYTRPARYLDGYRRNPHYRKLRRLLQRTLGIPAY</sequence>
<organism evidence="2 3">
    <name type="scientific">Paragemmobacter ruber</name>
    <dbReference type="NCBI Taxonomy" id="1985673"/>
    <lineage>
        <taxon>Bacteria</taxon>
        <taxon>Pseudomonadati</taxon>
        <taxon>Pseudomonadota</taxon>
        <taxon>Alphaproteobacteria</taxon>
        <taxon>Rhodobacterales</taxon>
        <taxon>Paracoccaceae</taxon>
        <taxon>Paragemmobacter</taxon>
    </lineage>
</organism>
<dbReference type="Proteomes" id="UP001517376">
    <property type="component" value="Unassembled WGS sequence"/>
</dbReference>
<evidence type="ECO:0000259" key="1">
    <source>
        <dbReference type="Pfam" id="PF04765"/>
    </source>
</evidence>
<comment type="caution">
    <text evidence="2">The sequence shown here is derived from an EMBL/GenBank/DDBJ whole genome shotgun (WGS) entry which is preliminary data.</text>
</comment>
<name>A0ABW9Y6X2_9RHOB</name>
<dbReference type="EMBL" id="JAAATW010000002">
    <property type="protein sequence ID" value="NBE07594.1"/>
    <property type="molecule type" value="Genomic_DNA"/>
</dbReference>
<reference evidence="3" key="1">
    <citation type="submission" date="2020-01" db="EMBL/GenBank/DDBJ databases">
        <title>Sphingomonas sp. strain CSW-10.</title>
        <authorList>
            <person name="Chen W.-M."/>
        </authorList>
    </citation>
    <scope>NUCLEOTIDE SEQUENCE [LARGE SCALE GENOMIC DNA]</scope>
    <source>
        <strain evidence="3">CCP-1</strain>
    </source>
</reference>
<dbReference type="Pfam" id="PF04765">
    <property type="entry name" value="TOD1_MUCI70"/>
    <property type="match status" value="1"/>
</dbReference>
<gene>
    <name evidence="2" type="ORF">GU920_08605</name>
</gene>